<evidence type="ECO:0000256" key="1">
    <source>
        <dbReference type="SAM" id="MobiDB-lite"/>
    </source>
</evidence>
<dbReference type="Gene3D" id="3.30.1330.80">
    <property type="entry name" value="Hypothetical protein, similar to alpha- acetolactate decarboxylase, domain 2"/>
    <property type="match status" value="1"/>
</dbReference>
<dbReference type="CDD" id="cd11378">
    <property type="entry name" value="DUF296"/>
    <property type="match status" value="1"/>
</dbReference>
<evidence type="ECO:0000313" key="4">
    <source>
        <dbReference type="Proteomes" id="UP000762676"/>
    </source>
</evidence>
<dbReference type="SUPFAM" id="SSF117856">
    <property type="entry name" value="AF0104/ALDC/Ptd012-like"/>
    <property type="match status" value="1"/>
</dbReference>
<keyword evidence="4" id="KW-1185">Reference proteome</keyword>
<organism evidence="3 4">
    <name type="scientific">Elysia marginata</name>
    <dbReference type="NCBI Taxonomy" id="1093978"/>
    <lineage>
        <taxon>Eukaryota</taxon>
        <taxon>Metazoa</taxon>
        <taxon>Spiralia</taxon>
        <taxon>Lophotrochozoa</taxon>
        <taxon>Mollusca</taxon>
        <taxon>Gastropoda</taxon>
        <taxon>Heterobranchia</taxon>
        <taxon>Euthyneura</taxon>
        <taxon>Panpulmonata</taxon>
        <taxon>Sacoglossa</taxon>
        <taxon>Placobranchoidea</taxon>
        <taxon>Plakobranchidae</taxon>
        <taxon>Elysia</taxon>
    </lineage>
</organism>
<sequence length="156" mass="16262">MEGITGKPGSETKESCGGPRSPSGPLQCYPIRVCPGQELKSTLAQFVRSQALKAAFVLTCVGSVTRAHLRMANSTDTKLYDQGPYEIVSLVGTLSGGASGHLHTSLSNAEGAVVGGHVMGQMIVHTTAEVVVGNVSQVTFTRQPDPATGYDELCVD</sequence>
<dbReference type="InterPro" id="IPR005175">
    <property type="entry name" value="PPC_dom"/>
</dbReference>
<dbReference type="Pfam" id="PF03479">
    <property type="entry name" value="PCC"/>
    <property type="match status" value="1"/>
</dbReference>
<protein>
    <submittedName>
        <fullName evidence="3">Bifunctional protein GlmU-like</fullName>
    </submittedName>
</protein>
<dbReference type="PANTHER" id="PTHR34988">
    <property type="entry name" value="PROTEIN, PUTATIVE-RELATED"/>
    <property type="match status" value="1"/>
</dbReference>
<evidence type="ECO:0000259" key="2">
    <source>
        <dbReference type="PROSITE" id="PS51742"/>
    </source>
</evidence>
<comment type="caution">
    <text evidence="3">The sequence shown here is derived from an EMBL/GenBank/DDBJ whole genome shotgun (WGS) entry which is preliminary data.</text>
</comment>
<dbReference type="Proteomes" id="UP000762676">
    <property type="component" value="Unassembled WGS sequence"/>
</dbReference>
<dbReference type="AlphaFoldDB" id="A0AAV4IFI9"/>
<feature type="region of interest" description="Disordered" evidence="1">
    <location>
        <begin position="1"/>
        <end position="23"/>
    </location>
</feature>
<dbReference type="PANTHER" id="PTHR34988:SF1">
    <property type="entry name" value="DNA-BINDING PROTEIN"/>
    <property type="match status" value="1"/>
</dbReference>
<dbReference type="PROSITE" id="PS51742">
    <property type="entry name" value="PPC"/>
    <property type="match status" value="1"/>
</dbReference>
<reference evidence="3 4" key="1">
    <citation type="journal article" date="2021" name="Elife">
        <title>Chloroplast acquisition without the gene transfer in kleptoplastic sea slugs, Plakobranchus ocellatus.</title>
        <authorList>
            <person name="Maeda T."/>
            <person name="Takahashi S."/>
            <person name="Yoshida T."/>
            <person name="Shimamura S."/>
            <person name="Takaki Y."/>
            <person name="Nagai Y."/>
            <person name="Toyoda A."/>
            <person name="Suzuki Y."/>
            <person name="Arimoto A."/>
            <person name="Ishii H."/>
            <person name="Satoh N."/>
            <person name="Nishiyama T."/>
            <person name="Hasebe M."/>
            <person name="Maruyama T."/>
            <person name="Minagawa J."/>
            <person name="Obokata J."/>
            <person name="Shigenobu S."/>
        </authorList>
    </citation>
    <scope>NUCLEOTIDE SEQUENCE [LARGE SCALE GENOMIC DNA]</scope>
</reference>
<dbReference type="EMBL" id="BMAT01009554">
    <property type="protein sequence ID" value="GFS08657.1"/>
    <property type="molecule type" value="Genomic_DNA"/>
</dbReference>
<gene>
    <name evidence="3" type="ORF">ElyMa_004762600</name>
</gene>
<feature type="domain" description="PPC" evidence="2">
    <location>
        <begin position="23"/>
        <end position="156"/>
    </location>
</feature>
<evidence type="ECO:0000313" key="3">
    <source>
        <dbReference type="EMBL" id="GFS08657.1"/>
    </source>
</evidence>
<accession>A0AAV4IFI9</accession>
<proteinExistence type="predicted"/>
<name>A0AAV4IFI9_9GAST</name>